<dbReference type="Proteomes" id="UP000255265">
    <property type="component" value="Unassembled WGS sequence"/>
</dbReference>
<accession>A0A370F7U4</accession>
<dbReference type="OrthoDB" id="9816564at2"/>
<organism evidence="1 2">
    <name type="scientific">Pseudacidovorax intermedius</name>
    <dbReference type="NCBI Taxonomy" id="433924"/>
    <lineage>
        <taxon>Bacteria</taxon>
        <taxon>Pseudomonadati</taxon>
        <taxon>Pseudomonadota</taxon>
        <taxon>Betaproteobacteria</taxon>
        <taxon>Burkholderiales</taxon>
        <taxon>Comamonadaceae</taxon>
        <taxon>Pseudacidovorax</taxon>
    </lineage>
</organism>
<dbReference type="InterPro" id="IPR023214">
    <property type="entry name" value="HAD_sf"/>
</dbReference>
<dbReference type="SUPFAM" id="SSF56784">
    <property type="entry name" value="HAD-like"/>
    <property type="match status" value="1"/>
</dbReference>
<reference evidence="1 2" key="1">
    <citation type="submission" date="2018-07" db="EMBL/GenBank/DDBJ databases">
        <title>Genomic Encyclopedia of Type Strains, Phase IV (KMG-IV): sequencing the most valuable type-strain genomes for metagenomic binning, comparative biology and taxonomic classification.</title>
        <authorList>
            <person name="Goeker M."/>
        </authorList>
    </citation>
    <scope>NUCLEOTIDE SEQUENCE [LARGE SCALE GENOMIC DNA]</scope>
    <source>
        <strain evidence="1 2">DSM 21352</strain>
    </source>
</reference>
<gene>
    <name evidence="1" type="ORF">DFR41_11248</name>
</gene>
<keyword evidence="2" id="KW-1185">Reference proteome</keyword>
<proteinExistence type="predicted"/>
<dbReference type="InterPro" id="IPR036412">
    <property type="entry name" value="HAD-like_sf"/>
</dbReference>
<protein>
    <submittedName>
        <fullName evidence="1">Uncharacterized protein</fullName>
    </submittedName>
</protein>
<dbReference type="Gene3D" id="3.40.50.1000">
    <property type="entry name" value="HAD superfamily/HAD-like"/>
    <property type="match status" value="1"/>
</dbReference>
<sequence>MPPSTLRPAELPELPALLPPGVRTLSLDCFDTLLWRRVAQPIDVFYALQQRPAALALGLTAAWRAASETQARRRKELRSGLPEVTLDEIYRQALPHATAEQRQALCDAEFDCEAEAGFIHPCTLALIRQAKARGLRVIVVSDTYWSAAELRRLLCRVMDDPGCAGIDAIHCSSELGRGKSAGGWKEVLRREGGNPAHLFHVGDHPVADAEAARQAGIGAAQLTPLDEATAAQAGDRLQAALQLMPQLRAERPVPSLFHGVLSLGDDQGGTTADRIGHGAVGPILAAFAEFILQQQQVLAARGPRVRTAFLMRDGHLPQQACEALAPGVLDASALHISRFAAIAASLRTQDDVLGVLASSLNVHTLDILARQLLLPPDMARQLVAQARRQPDPARAFANAVQQPAVLSTIVAQSQAYCRRLVAHVRSRTGVQPGELLMLVDLGYAGSVQNALAPLLHEALDVEVFGAYLLARNATLHGTDRRALIDAHWADERLVVALTAFIGIFEKICALAATSTEDYDDHGAPLAAAGARPRAALPQVEHMQAACLRFVAQWRHWPAACRGPADLVALGINAAADLGRLVYFPSPEETECLAGLQFDMNLGTSLANRVIDLAAAAQEFRREGFAMLTHDFRDLRVGHPAELRHLDAGLSNLLLNSVRLGFALDTAHSGQRRQRLTVLLADRTQHAVQEVEATATCDGYQQLLLPFSTSFDMSVLWGRHLRCIQLDAIQRLTLGTLQDAPVDVRVGLDVLLDQAAFDDDGLLHFEPGGMMYVPAARAPVAPGTVLRIVYRPLVERAALPVPGPYPAAPELVS</sequence>
<comment type="caution">
    <text evidence="1">The sequence shown here is derived from an EMBL/GenBank/DDBJ whole genome shotgun (WGS) entry which is preliminary data.</text>
</comment>
<name>A0A370F7U4_9BURK</name>
<dbReference type="AlphaFoldDB" id="A0A370F7U4"/>
<dbReference type="RefSeq" id="WP_147284416.1">
    <property type="nucleotide sequence ID" value="NZ_QQAV01000012.1"/>
</dbReference>
<dbReference type="EMBL" id="QQAV01000012">
    <property type="protein sequence ID" value="RDI19541.1"/>
    <property type="molecule type" value="Genomic_DNA"/>
</dbReference>
<evidence type="ECO:0000313" key="1">
    <source>
        <dbReference type="EMBL" id="RDI19541.1"/>
    </source>
</evidence>
<dbReference type="Pfam" id="PF00702">
    <property type="entry name" value="Hydrolase"/>
    <property type="match status" value="1"/>
</dbReference>
<evidence type="ECO:0000313" key="2">
    <source>
        <dbReference type="Proteomes" id="UP000255265"/>
    </source>
</evidence>